<name>A0ACB8DUD2_DERSI</name>
<accession>A0ACB8DUD2</accession>
<comment type="caution">
    <text evidence="1">The sequence shown here is derived from an EMBL/GenBank/DDBJ whole genome shotgun (WGS) entry which is preliminary data.</text>
</comment>
<dbReference type="Proteomes" id="UP000821865">
    <property type="component" value="Chromosome 1"/>
</dbReference>
<reference evidence="1" key="1">
    <citation type="submission" date="2020-05" db="EMBL/GenBank/DDBJ databases">
        <title>Large-scale comparative analyses of tick genomes elucidate their genetic diversity and vector capacities.</title>
        <authorList>
            <person name="Jia N."/>
            <person name="Wang J."/>
            <person name="Shi W."/>
            <person name="Du L."/>
            <person name="Sun Y."/>
            <person name="Zhan W."/>
            <person name="Jiang J."/>
            <person name="Wang Q."/>
            <person name="Zhang B."/>
            <person name="Ji P."/>
            <person name="Sakyi L.B."/>
            <person name="Cui X."/>
            <person name="Yuan T."/>
            <person name="Jiang B."/>
            <person name="Yang W."/>
            <person name="Lam T.T.-Y."/>
            <person name="Chang Q."/>
            <person name="Ding S."/>
            <person name="Wang X."/>
            <person name="Zhu J."/>
            <person name="Ruan X."/>
            <person name="Zhao L."/>
            <person name="Wei J."/>
            <person name="Que T."/>
            <person name="Du C."/>
            <person name="Cheng J."/>
            <person name="Dai P."/>
            <person name="Han X."/>
            <person name="Huang E."/>
            <person name="Gao Y."/>
            <person name="Liu J."/>
            <person name="Shao H."/>
            <person name="Ye R."/>
            <person name="Li L."/>
            <person name="Wei W."/>
            <person name="Wang X."/>
            <person name="Wang C."/>
            <person name="Yang T."/>
            <person name="Huo Q."/>
            <person name="Li W."/>
            <person name="Guo W."/>
            <person name="Chen H."/>
            <person name="Zhou L."/>
            <person name="Ni X."/>
            <person name="Tian J."/>
            <person name="Zhou Y."/>
            <person name="Sheng Y."/>
            <person name="Liu T."/>
            <person name="Pan Y."/>
            <person name="Xia L."/>
            <person name="Li J."/>
            <person name="Zhao F."/>
            <person name="Cao W."/>
        </authorList>
    </citation>
    <scope>NUCLEOTIDE SEQUENCE</scope>
    <source>
        <strain evidence="1">Dsil-2018</strain>
    </source>
</reference>
<evidence type="ECO:0000313" key="1">
    <source>
        <dbReference type="EMBL" id="KAH7977714.1"/>
    </source>
</evidence>
<gene>
    <name evidence="1" type="ORF">HPB49_003234</name>
</gene>
<keyword evidence="2" id="KW-1185">Reference proteome</keyword>
<sequence length="438" mass="46300">MLRGVGDGRVVDGDARGTGAEVALTATRKFRRHAQSPLAESDTMGWLDSPGHGSYLFHLAERPIGSARLIAASAWEMAPRGCSPTCPPPSPELANARRRTMCERSAQVTAYLVCAELPHVGSANETHAIVGEDAAAAFRRNLRRGARASERLCATLNDCCSVHMGKPSEEDGATKIQANVGYAKSRNGVFQIIEMVVGLVAFICVESVAECRGAFNCAPPGCVHSYRFFAFVSFTSVLVTAAIFSARMLGVAHRVPVPVRYRPFAECLYLIVTIALYFFADAFMIAYHGNRLGYQCAAVLGVATLAAYCVQLALLMAEAPLGRLLPKLSAKAKADSGAKEDNGSRLSWEPPAGVDEADGTAPQLGPVVLRPRRSSVDSGAGGGRRPEPPHSKSSSPSSFASSLSSSDCAETASVHSANFVTVNLDDVTQPPGSSEVPS</sequence>
<organism evidence="1 2">
    <name type="scientific">Dermacentor silvarum</name>
    <name type="common">Tick</name>
    <dbReference type="NCBI Taxonomy" id="543639"/>
    <lineage>
        <taxon>Eukaryota</taxon>
        <taxon>Metazoa</taxon>
        <taxon>Ecdysozoa</taxon>
        <taxon>Arthropoda</taxon>
        <taxon>Chelicerata</taxon>
        <taxon>Arachnida</taxon>
        <taxon>Acari</taxon>
        <taxon>Parasitiformes</taxon>
        <taxon>Ixodida</taxon>
        <taxon>Ixodoidea</taxon>
        <taxon>Ixodidae</taxon>
        <taxon>Rhipicephalinae</taxon>
        <taxon>Dermacentor</taxon>
    </lineage>
</organism>
<evidence type="ECO:0000313" key="2">
    <source>
        <dbReference type="Proteomes" id="UP000821865"/>
    </source>
</evidence>
<dbReference type="EMBL" id="CM023470">
    <property type="protein sequence ID" value="KAH7977714.1"/>
    <property type="molecule type" value="Genomic_DNA"/>
</dbReference>
<proteinExistence type="predicted"/>
<protein>
    <submittedName>
        <fullName evidence="1">Uncharacterized protein</fullName>
    </submittedName>
</protein>